<proteinExistence type="predicted"/>
<comment type="caution">
    <text evidence="2">The sequence shown here is derived from an EMBL/GenBank/DDBJ whole genome shotgun (WGS) entry which is preliminary data.</text>
</comment>
<evidence type="ECO:0000256" key="1">
    <source>
        <dbReference type="SAM" id="MobiDB-lite"/>
    </source>
</evidence>
<dbReference type="EMBL" id="JAVHNR010000004">
    <property type="protein sequence ID" value="KAK6345077.1"/>
    <property type="molecule type" value="Genomic_DNA"/>
</dbReference>
<dbReference type="Proteomes" id="UP001313282">
    <property type="component" value="Unassembled WGS sequence"/>
</dbReference>
<protein>
    <submittedName>
        <fullName evidence="2">Uncharacterized protein</fullName>
    </submittedName>
</protein>
<keyword evidence="3" id="KW-1185">Reference proteome</keyword>
<feature type="region of interest" description="Disordered" evidence="1">
    <location>
        <begin position="46"/>
        <end position="73"/>
    </location>
</feature>
<dbReference type="AlphaFoldDB" id="A0AAN8MZC3"/>
<feature type="compositionally biased region" description="Gly residues" evidence="1">
    <location>
        <begin position="46"/>
        <end position="55"/>
    </location>
</feature>
<evidence type="ECO:0000313" key="2">
    <source>
        <dbReference type="EMBL" id="KAK6345077.1"/>
    </source>
</evidence>
<accession>A0AAN8MZC3</accession>
<name>A0AAN8MZC3_9PEZI</name>
<organism evidence="2 3">
    <name type="scientific">Orbilia javanica</name>
    <dbReference type="NCBI Taxonomy" id="47235"/>
    <lineage>
        <taxon>Eukaryota</taxon>
        <taxon>Fungi</taxon>
        <taxon>Dikarya</taxon>
        <taxon>Ascomycota</taxon>
        <taxon>Pezizomycotina</taxon>
        <taxon>Orbiliomycetes</taxon>
        <taxon>Orbiliales</taxon>
        <taxon>Orbiliaceae</taxon>
        <taxon>Orbilia</taxon>
    </lineage>
</organism>
<evidence type="ECO:0000313" key="3">
    <source>
        <dbReference type="Proteomes" id="UP001313282"/>
    </source>
</evidence>
<gene>
    <name evidence="2" type="ORF">TWF718_007011</name>
</gene>
<sequence>MVGAGVDVDVDVDVDDVGVGVGVDVDVDGEYGDDVVGVPSSVGYRAHGGGFGGTGDDSYSGWEEGTYRVSREG</sequence>
<reference evidence="2 3" key="1">
    <citation type="submission" date="2019-10" db="EMBL/GenBank/DDBJ databases">
        <authorList>
            <person name="Palmer J.M."/>
        </authorList>
    </citation>
    <scope>NUCLEOTIDE SEQUENCE [LARGE SCALE GENOMIC DNA]</scope>
    <source>
        <strain evidence="2 3">TWF718</strain>
    </source>
</reference>